<protein>
    <submittedName>
        <fullName evidence="7">Neuroplastin</fullName>
    </submittedName>
</protein>
<dbReference type="InterPro" id="IPR013783">
    <property type="entry name" value="Ig-like_fold"/>
</dbReference>
<gene>
    <name evidence="7" type="ORF">ElyMa_001009400</name>
</gene>
<feature type="domain" description="Ig-like" evidence="6">
    <location>
        <begin position="29"/>
        <end position="116"/>
    </location>
</feature>
<comment type="caution">
    <text evidence="7">The sequence shown here is derived from an EMBL/GenBank/DDBJ whole genome shotgun (WGS) entry which is preliminary data.</text>
</comment>
<dbReference type="InterPro" id="IPR003598">
    <property type="entry name" value="Ig_sub2"/>
</dbReference>
<keyword evidence="4" id="KW-1133">Transmembrane helix</keyword>
<dbReference type="GO" id="GO:0005886">
    <property type="term" value="C:plasma membrane"/>
    <property type="evidence" value="ECO:0007669"/>
    <property type="project" value="TreeGrafter"/>
</dbReference>
<feature type="domain" description="Ig-like" evidence="6">
    <location>
        <begin position="210"/>
        <end position="301"/>
    </location>
</feature>
<dbReference type="EMBL" id="BMAT01002054">
    <property type="protein sequence ID" value="GFR98076.1"/>
    <property type="molecule type" value="Genomic_DNA"/>
</dbReference>
<dbReference type="InterPro" id="IPR007110">
    <property type="entry name" value="Ig-like_dom"/>
</dbReference>
<dbReference type="InterPro" id="IPR013098">
    <property type="entry name" value="Ig_I-set"/>
</dbReference>
<dbReference type="FunFam" id="2.60.40.10:FF:000032">
    <property type="entry name" value="palladin isoform X1"/>
    <property type="match status" value="1"/>
</dbReference>
<evidence type="ECO:0000256" key="4">
    <source>
        <dbReference type="SAM" id="Phobius"/>
    </source>
</evidence>
<evidence type="ECO:0000259" key="6">
    <source>
        <dbReference type="PROSITE" id="PS50835"/>
    </source>
</evidence>
<dbReference type="InterPro" id="IPR003597">
    <property type="entry name" value="Ig_C1-set"/>
</dbReference>
<reference evidence="7 8" key="1">
    <citation type="journal article" date="2021" name="Elife">
        <title>Chloroplast acquisition without the gene transfer in kleptoplastic sea slugs, Plakobranchus ocellatus.</title>
        <authorList>
            <person name="Maeda T."/>
            <person name="Takahashi S."/>
            <person name="Yoshida T."/>
            <person name="Shimamura S."/>
            <person name="Takaki Y."/>
            <person name="Nagai Y."/>
            <person name="Toyoda A."/>
            <person name="Suzuki Y."/>
            <person name="Arimoto A."/>
            <person name="Ishii H."/>
            <person name="Satoh N."/>
            <person name="Nishiyama T."/>
            <person name="Hasebe M."/>
            <person name="Maruyama T."/>
            <person name="Minagawa J."/>
            <person name="Obokata J."/>
            <person name="Shigenobu S."/>
        </authorList>
    </citation>
    <scope>NUCLEOTIDE SEQUENCE [LARGE SCALE GENOMIC DNA]</scope>
</reference>
<dbReference type="PROSITE" id="PS50835">
    <property type="entry name" value="IG_LIKE"/>
    <property type="match status" value="2"/>
</dbReference>
<dbReference type="InterPro" id="IPR036179">
    <property type="entry name" value="Ig-like_dom_sf"/>
</dbReference>
<keyword evidence="1 5" id="KW-0732">Signal</keyword>
<evidence type="ECO:0000256" key="2">
    <source>
        <dbReference type="ARBA" id="ARBA00023157"/>
    </source>
</evidence>
<keyword evidence="8" id="KW-1185">Reference proteome</keyword>
<evidence type="ECO:0000313" key="7">
    <source>
        <dbReference type="EMBL" id="GFR98076.1"/>
    </source>
</evidence>
<dbReference type="InterPro" id="IPR003599">
    <property type="entry name" value="Ig_sub"/>
</dbReference>
<dbReference type="PANTHER" id="PTHR45080:SF8">
    <property type="entry name" value="IG-LIKE DOMAIN-CONTAINING PROTEIN"/>
    <property type="match status" value="1"/>
</dbReference>
<dbReference type="GO" id="GO:0043025">
    <property type="term" value="C:neuronal cell body"/>
    <property type="evidence" value="ECO:0007669"/>
    <property type="project" value="TreeGrafter"/>
</dbReference>
<dbReference type="Proteomes" id="UP000762676">
    <property type="component" value="Unassembled WGS sequence"/>
</dbReference>
<organism evidence="7 8">
    <name type="scientific">Elysia marginata</name>
    <dbReference type="NCBI Taxonomy" id="1093978"/>
    <lineage>
        <taxon>Eukaryota</taxon>
        <taxon>Metazoa</taxon>
        <taxon>Spiralia</taxon>
        <taxon>Lophotrochozoa</taxon>
        <taxon>Mollusca</taxon>
        <taxon>Gastropoda</taxon>
        <taxon>Heterobranchia</taxon>
        <taxon>Euthyneura</taxon>
        <taxon>Panpulmonata</taxon>
        <taxon>Sacoglossa</taxon>
        <taxon>Placobranchoidea</taxon>
        <taxon>Plakobranchidae</taxon>
        <taxon>Elysia</taxon>
    </lineage>
</organism>
<sequence>MASQVFGALVIALCGLCHLSNGLSVRIEPAQRELLVAEGSREQLKCIVEQHMSKDDVIEWTPGNSDEEQRSEKMNSDGTYTTTLTLTIPSFSAARETYECSVKPVGGGTEGQSAILLVMVKEDKPEPVFYFGNETIELYCTTGLTEAKLKGWFKGDEQIEDGEKYKLNSTGALKIMKLDRDDAGLYTARYDLTNQVNKTYDCIVEYKAGPLVLDMDKSINKVEGDSVDIKCEVKGWPHPEITWLKGKEVLKEKSGSIKFSPNSEVANATLTLSDLEYDDAGTYTCRAYTKEFNETNEKSIKLRVKDKLEWLWPFLGIIAEAVVLVLLILFFEKIKKKGDRWRGRVVSASDSRSGGRGFDSQPCHVAVVLGKQLILNFPSPSTCKMGTQLQAILEFVICACNILHMGQKLPSKLY</sequence>
<dbReference type="GO" id="GO:0008046">
    <property type="term" value="F:axon guidance receptor activity"/>
    <property type="evidence" value="ECO:0007669"/>
    <property type="project" value="TreeGrafter"/>
</dbReference>
<keyword evidence="3" id="KW-0393">Immunoglobulin domain</keyword>
<dbReference type="SUPFAM" id="SSF48726">
    <property type="entry name" value="Immunoglobulin"/>
    <property type="match status" value="3"/>
</dbReference>
<keyword evidence="4" id="KW-0812">Transmembrane</keyword>
<dbReference type="Pfam" id="PF07654">
    <property type="entry name" value="C1-set"/>
    <property type="match status" value="1"/>
</dbReference>
<dbReference type="CDD" id="cd00096">
    <property type="entry name" value="Ig"/>
    <property type="match status" value="2"/>
</dbReference>
<dbReference type="Gene3D" id="2.60.40.10">
    <property type="entry name" value="Immunoglobulins"/>
    <property type="match status" value="3"/>
</dbReference>
<evidence type="ECO:0000256" key="1">
    <source>
        <dbReference type="ARBA" id="ARBA00022729"/>
    </source>
</evidence>
<feature type="transmembrane region" description="Helical" evidence="4">
    <location>
        <begin position="310"/>
        <end position="331"/>
    </location>
</feature>
<proteinExistence type="predicted"/>
<evidence type="ECO:0000313" key="8">
    <source>
        <dbReference type="Proteomes" id="UP000762676"/>
    </source>
</evidence>
<dbReference type="AlphaFoldDB" id="A0AAV4HMS3"/>
<dbReference type="SMART" id="SM00409">
    <property type="entry name" value="IG"/>
    <property type="match status" value="3"/>
</dbReference>
<dbReference type="GO" id="GO:0050808">
    <property type="term" value="P:synapse organization"/>
    <property type="evidence" value="ECO:0007669"/>
    <property type="project" value="TreeGrafter"/>
</dbReference>
<dbReference type="GO" id="GO:0007156">
    <property type="term" value="P:homophilic cell adhesion via plasma membrane adhesion molecules"/>
    <property type="evidence" value="ECO:0007669"/>
    <property type="project" value="TreeGrafter"/>
</dbReference>
<keyword evidence="2" id="KW-1015">Disulfide bond</keyword>
<dbReference type="PANTHER" id="PTHR45080">
    <property type="entry name" value="CONTACTIN 5"/>
    <property type="match status" value="1"/>
</dbReference>
<feature type="signal peptide" evidence="5">
    <location>
        <begin position="1"/>
        <end position="22"/>
    </location>
</feature>
<dbReference type="SMART" id="SM00408">
    <property type="entry name" value="IGc2"/>
    <property type="match status" value="2"/>
</dbReference>
<name>A0AAV4HMS3_9GAST</name>
<feature type="chain" id="PRO_5043887284" evidence="5">
    <location>
        <begin position="23"/>
        <end position="414"/>
    </location>
</feature>
<dbReference type="Pfam" id="PF07679">
    <property type="entry name" value="I-set"/>
    <property type="match status" value="1"/>
</dbReference>
<keyword evidence="4" id="KW-0472">Membrane</keyword>
<accession>A0AAV4HMS3</accession>
<evidence type="ECO:0000256" key="5">
    <source>
        <dbReference type="SAM" id="SignalP"/>
    </source>
</evidence>
<dbReference type="InterPro" id="IPR050958">
    <property type="entry name" value="Cell_Adh-Cytoskel_Orgn"/>
</dbReference>
<evidence type="ECO:0000256" key="3">
    <source>
        <dbReference type="ARBA" id="ARBA00023319"/>
    </source>
</evidence>
<dbReference type="GO" id="GO:0030424">
    <property type="term" value="C:axon"/>
    <property type="evidence" value="ECO:0007669"/>
    <property type="project" value="TreeGrafter"/>
</dbReference>